<gene>
    <name evidence="2" type="ORF">CKO25_11840</name>
</gene>
<organism evidence="2 3">
    <name type="scientific">Thiocapsa imhoffii</name>
    <dbReference type="NCBI Taxonomy" id="382777"/>
    <lineage>
        <taxon>Bacteria</taxon>
        <taxon>Pseudomonadati</taxon>
        <taxon>Pseudomonadota</taxon>
        <taxon>Gammaproteobacteria</taxon>
        <taxon>Chromatiales</taxon>
        <taxon>Chromatiaceae</taxon>
        <taxon>Thiocapsa</taxon>
    </lineage>
</organism>
<name>A0A9X1B8W1_9GAMM</name>
<keyword evidence="1" id="KW-0812">Transmembrane</keyword>
<dbReference type="RefSeq" id="WP_200388123.1">
    <property type="nucleotide sequence ID" value="NZ_NRSD01000011.1"/>
</dbReference>
<reference evidence="2 3" key="1">
    <citation type="journal article" date="2020" name="Microorganisms">
        <title>Osmotic Adaptation and Compatible Solute Biosynthesis of Phototrophic Bacteria as Revealed from Genome Analyses.</title>
        <authorList>
            <person name="Imhoff J.F."/>
            <person name="Rahn T."/>
            <person name="Kunzel S."/>
            <person name="Keller A."/>
            <person name="Neulinger S.C."/>
        </authorList>
    </citation>
    <scope>NUCLEOTIDE SEQUENCE [LARGE SCALE GENOMIC DNA]</scope>
    <source>
        <strain evidence="2 3">DSM 21303</strain>
    </source>
</reference>
<comment type="caution">
    <text evidence="2">The sequence shown here is derived from an EMBL/GenBank/DDBJ whole genome shotgun (WGS) entry which is preliminary data.</text>
</comment>
<dbReference type="Pfam" id="PF09838">
    <property type="entry name" value="DUF2065"/>
    <property type="match status" value="1"/>
</dbReference>
<evidence type="ECO:0000313" key="2">
    <source>
        <dbReference type="EMBL" id="MBK1645319.1"/>
    </source>
</evidence>
<dbReference type="EMBL" id="NRSD01000011">
    <property type="protein sequence ID" value="MBK1645319.1"/>
    <property type="molecule type" value="Genomic_DNA"/>
</dbReference>
<evidence type="ECO:0000313" key="3">
    <source>
        <dbReference type="Proteomes" id="UP001138802"/>
    </source>
</evidence>
<dbReference type="AlphaFoldDB" id="A0A9X1B8W1"/>
<dbReference type="InterPro" id="IPR019201">
    <property type="entry name" value="DUF2065"/>
</dbReference>
<accession>A0A9X1B8W1</accession>
<feature type="transmembrane region" description="Helical" evidence="1">
    <location>
        <begin position="40"/>
        <end position="59"/>
    </location>
</feature>
<dbReference type="Proteomes" id="UP001138802">
    <property type="component" value="Unassembled WGS sequence"/>
</dbReference>
<dbReference type="PANTHER" id="PTHR38602:SF1">
    <property type="entry name" value="INNER MEMBRANE PROTEIN"/>
    <property type="match status" value="1"/>
</dbReference>
<keyword evidence="3" id="KW-1185">Reference proteome</keyword>
<protein>
    <submittedName>
        <fullName evidence="2">DUF2065 domain-containing protein</fullName>
    </submittedName>
</protein>
<dbReference type="PANTHER" id="PTHR38602">
    <property type="entry name" value="INNER MEMBRANE PROTEIN-RELATED"/>
    <property type="match status" value="1"/>
</dbReference>
<sequence length="60" mass="6619">MQSLWIALALVLIIEGIWPFLNPQGFRRALLLIAAEDARALRWAGLASMVVGVGLLYLIN</sequence>
<proteinExistence type="predicted"/>
<keyword evidence="1" id="KW-1133">Transmembrane helix</keyword>
<keyword evidence="1" id="KW-0472">Membrane</keyword>
<evidence type="ECO:0000256" key="1">
    <source>
        <dbReference type="SAM" id="Phobius"/>
    </source>
</evidence>